<evidence type="ECO:0000256" key="3">
    <source>
        <dbReference type="ARBA" id="ARBA00008848"/>
    </source>
</evidence>
<dbReference type="OrthoDB" id="427777at2759"/>
<evidence type="ECO:0000256" key="4">
    <source>
        <dbReference type="ARBA" id="ARBA00017559"/>
    </source>
</evidence>
<feature type="domain" description="C-CAP/cofactor C-like" evidence="8">
    <location>
        <begin position="318"/>
        <end position="450"/>
    </location>
</feature>
<dbReference type="EMBL" id="LFYR01001635">
    <property type="protein sequence ID" value="KMZ60130.1"/>
    <property type="molecule type" value="Genomic_DNA"/>
</dbReference>
<evidence type="ECO:0000313" key="10">
    <source>
        <dbReference type="Proteomes" id="UP000036987"/>
    </source>
</evidence>
<organism evidence="9 10">
    <name type="scientific">Zostera marina</name>
    <name type="common">Eelgrass</name>
    <dbReference type="NCBI Taxonomy" id="29655"/>
    <lineage>
        <taxon>Eukaryota</taxon>
        <taxon>Viridiplantae</taxon>
        <taxon>Streptophyta</taxon>
        <taxon>Embryophyta</taxon>
        <taxon>Tracheophyta</taxon>
        <taxon>Spermatophyta</taxon>
        <taxon>Magnoliopsida</taxon>
        <taxon>Liliopsida</taxon>
        <taxon>Zosteraceae</taxon>
        <taxon>Zostera</taxon>
    </lineage>
</organism>
<dbReference type="InterPro" id="IPR016098">
    <property type="entry name" value="CAP/MinC_C"/>
</dbReference>
<dbReference type="SUPFAM" id="SSF69340">
    <property type="entry name" value="C-terminal domain of adenylylcyclase associated protein"/>
    <property type="match status" value="1"/>
</dbReference>
<dbReference type="AlphaFoldDB" id="A0A0K9NW08"/>
<proteinExistence type="inferred from homology"/>
<dbReference type="InterPro" id="IPR036223">
    <property type="entry name" value="CAP_C_sf"/>
</dbReference>
<evidence type="ECO:0000256" key="6">
    <source>
        <dbReference type="ARBA" id="ARBA00023212"/>
    </source>
</evidence>
<dbReference type="InterPro" id="IPR039589">
    <property type="entry name" value="TBCC1"/>
</dbReference>
<comment type="caution">
    <text evidence="9">The sequence shown here is derived from an EMBL/GenBank/DDBJ whole genome shotgun (WGS) entry which is preliminary data.</text>
</comment>
<evidence type="ECO:0000256" key="1">
    <source>
        <dbReference type="ARBA" id="ARBA00004300"/>
    </source>
</evidence>
<sequence>MEPSSSTTAETLLAVDAPSKSYPNPTLPSPTIVLHPRREPFEHGLLPIPKLIFTDGTLTLTSIKQKILNTATKPSQITSSVLAEVVDIPIDQAVLVIDTLVSVLPQLSPQRTDEDEEGVVDVNDLMLFLYIQSYKRLLTRTHKDSATVTDVWPSTSVFDGVLSTLSPLQLVRSNTRRLMPSQVDEEAHQLSYLNKHIANMLSLLAESVEGEGDESMVLSLERFEHLGFLIHFRENGSKRVQLSQISPFFANSDPDMPAAPVSITQIHEWLQQNINASLDYITENISAKENITQPVLDVDVTMSDACNSHVKGPFGSDHANSRSLTFVEGVSKASVFRHGDDIKGSIVKVSHCHDSVIYILAPLRYVTVYGCSDTTIVLGAIGKAVRIEHCERVHIIAACKRICIANCRECIFYLGVNQRPLILGDNHKLQVAPYNTFYTQLNEHMNEVNVHATINKWNEPLILGMIDPHDSLSHPAGVSDVQAESATCLDPELFTNFLIPNLLKAESKKPTKENPFSLPEEYNTSLRKQVRHLLFH</sequence>
<dbReference type="Gene3D" id="2.160.20.70">
    <property type="match status" value="1"/>
</dbReference>
<accession>A0A0K9NW08</accession>
<comment type="similarity">
    <text evidence="3">Belongs to the TBCC family.</text>
</comment>
<dbReference type="InterPro" id="IPR017901">
    <property type="entry name" value="C-CAP_CF_C-like"/>
</dbReference>
<evidence type="ECO:0000256" key="7">
    <source>
        <dbReference type="SAM" id="MobiDB-lite"/>
    </source>
</evidence>
<dbReference type="PANTHER" id="PTHR16052:SF0">
    <property type="entry name" value="TBCC DOMAIN-CONTAINING PROTEIN 1"/>
    <property type="match status" value="1"/>
</dbReference>
<name>A0A0K9NW08_ZOSMR</name>
<dbReference type="PANTHER" id="PTHR16052">
    <property type="entry name" value="TBCC DOMAIN-CONTAINING PROTEIN 1"/>
    <property type="match status" value="1"/>
</dbReference>
<reference evidence="10" key="1">
    <citation type="journal article" date="2016" name="Nature">
        <title>The genome of the seagrass Zostera marina reveals angiosperm adaptation to the sea.</title>
        <authorList>
            <person name="Olsen J.L."/>
            <person name="Rouze P."/>
            <person name="Verhelst B."/>
            <person name="Lin Y.-C."/>
            <person name="Bayer T."/>
            <person name="Collen J."/>
            <person name="Dattolo E."/>
            <person name="De Paoli E."/>
            <person name="Dittami S."/>
            <person name="Maumus F."/>
            <person name="Michel G."/>
            <person name="Kersting A."/>
            <person name="Lauritano C."/>
            <person name="Lohaus R."/>
            <person name="Toepel M."/>
            <person name="Tonon T."/>
            <person name="Vanneste K."/>
            <person name="Amirebrahimi M."/>
            <person name="Brakel J."/>
            <person name="Bostroem C."/>
            <person name="Chovatia M."/>
            <person name="Grimwood J."/>
            <person name="Jenkins J.W."/>
            <person name="Jueterbock A."/>
            <person name="Mraz A."/>
            <person name="Stam W.T."/>
            <person name="Tice H."/>
            <person name="Bornberg-Bauer E."/>
            <person name="Green P.J."/>
            <person name="Pearson G.A."/>
            <person name="Procaccini G."/>
            <person name="Duarte C.M."/>
            <person name="Schmutz J."/>
            <person name="Reusch T.B.H."/>
            <person name="Van de Peer Y."/>
        </authorList>
    </citation>
    <scope>NUCLEOTIDE SEQUENCE [LARGE SCALE GENOMIC DNA]</scope>
    <source>
        <strain evidence="10">cv. Finnish</strain>
    </source>
</reference>
<comment type="subcellular location">
    <subcellularLocation>
        <location evidence="1">Cytoplasm</location>
        <location evidence="1">Cytoskeleton</location>
        <location evidence="1">Microtubule organizing center</location>
        <location evidence="1">Centrosome</location>
    </subcellularLocation>
    <subcellularLocation>
        <location evidence="2">Cytoplasm</location>
        <location evidence="2">Cytoskeleton</location>
        <location evidence="2">Spindle pole</location>
    </subcellularLocation>
</comment>
<evidence type="ECO:0000259" key="8">
    <source>
        <dbReference type="PROSITE" id="PS51329"/>
    </source>
</evidence>
<dbReference type="InterPro" id="IPR006599">
    <property type="entry name" value="CARP_motif"/>
</dbReference>
<dbReference type="Proteomes" id="UP000036987">
    <property type="component" value="Unassembled WGS sequence"/>
</dbReference>
<keyword evidence="6" id="KW-0206">Cytoskeleton</keyword>
<protein>
    <recommendedName>
        <fullName evidence="4">TBCC domain-containing protein 1</fullName>
    </recommendedName>
</protein>
<dbReference type="PROSITE" id="PS51329">
    <property type="entry name" value="C_CAP_COFACTOR_C"/>
    <property type="match status" value="1"/>
</dbReference>
<dbReference type="STRING" id="29655.A0A0K9NW08"/>
<feature type="region of interest" description="Disordered" evidence="7">
    <location>
        <begin position="1"/>
        <end position="25"/>
    </location>
</feature>
<dbReference type="SMART" id="SM00673">
    <property type="entry name" value="CARP"/>
    <property type="match status" value="2"/>
</dbReference>
<dbReference type="OMA" id="VPNAWDQ"/>
<dbReference type="Pfam" id="PF07986">
    <property type="entry name" value="TBCC"/>
    <property type="match status" value="1"/>
</dbReference>
<gene>
    <name evidence="9" type="ORF">ZOSMA_605G00010</name>
</gene>
<dbReference type="PROSITE" id="PS00018">
    <property type="entry name" value="EF_HAND_1"/>
    <property type="match status" value="1"/>
</dbReference>
<evidence type="ECO:0000256" key="2">
    <source>
        <dbReference type="ARBA" id="ARBA00004647"/>
    </source>
</evidence>
<keyword evidence="5" id="KW-0963">Cytoplasm</keyword>
<feature type="compositionally biased region" description="Polar residues" evidence="7">
    <location>
        <begin position="1"/>
        <end position="10"/>
    </location>
</feature>
<evidence type="ECO:0000256" key="5">
    <source>
        <dbReference type="ARBA" id="ARBA00022490"/>
    </source>
</evidence>
<evidence type="ECO:0000313" key="9">
    <source>
        <dbReference type="EMBL" id="KMZ60130.1"/>
    </source>
</evidence>
<keyword evidence="10" id="KW-1185">Reference proteome</keyword>
<dbReference type="GO" id="GO:0000922">
    <property type="term" value="C:spindle pole"/>
    <property type="evidence" value="ECO:0007669"/>
    <property type="project" value="UniProtKB-SubCell"/>
</dbReference>
<dbReference type="InterPro" id="IPR018247">
    <property type="entry name" value="EF_Hand_1_Ca_BS"/>
</dbReference>
<dbReference type="InterPro" id="IPR012945">
    <property type="entry name" value="Tubulin-bd_cofactor_C_dom"/>
</dbReference>